<keyword evidence="4" id="KW-1185">Reference proteome</keyword>
<evidence type="ECO:0008006" key="5">
    <source>
        <dbReference type="Google" id="ProtNLM"/>
    </source>
</evidence>
<sequence>MCSLLLNNFHLRNRGIIMKQTIRAFSLGLLCSSLLLGATYYNTLKKPVESVKMTTEEMIISLESSGYLVLTEPPEITGDEDEEDQTQASDIDEPADDFESEDTVEKPTSENITHTLEIESGMGLESIIDKLASIQLIEDEEAFRTYLIENDYSTRIQVGEFKLNYGMSEKEIADTITNQ</sequence>
<feature type="transmembrane region" description="Helical" evidence="2">
    <location>
        <begin position="21"/>
        <end position="41"/>
    </location>
</feature>
<reference evidence="3" key="1">
    <citation type="submission" date="2019-11" db="EMBL/GenBank/DDBJ databases">
        <authorList>
            <person name="Li J."/>
        </authorList>
    </citation>
    <scope>NUCLEOTIDE SEQUENCE</scope>
    <source>
        <strain evidence="3">B6B</strain>
    </source>
</reference>
<name>A0A6A8DGZ7_9BACI</name>
<evidence type="ECO:0000313" key="3">
    <source>
        <dbReference type="EMBL" id="MRH43119.1"/>
    </source>
</evidence>
<comment type="caution">
    <text evidence="3">The sequence shown here is derived from an EMBL/GenBank/DDBJ whole genome shotgun (WGS) entry which is preliminary data.</text>
</comment>
<dbReference type="OrthoDB" id="2691730at2"/>
<dbReference type="EMBL" id="WJNG01000007">
    <property type="protein sequence ID" value="MRH43119.1"/>
    <property type="molecule type" value="Genomic_DNA"/>
</dbReference>
<gene>
    <name evidence="3" type="ORF">GH741_10550</name>
</gene>
<feature type="compositionally biased region" description="Acidic residues" evidence="1">
    <location>
        <begin position="77"/>
        <end position="102"/>
    </location>
</feature>
<evidence type="ECO:0000256" key="1">
    <source>
        <dbReference type="SAM" id="MobiDB-lite"/>
    </source>
</evidence>
<keyword evidence="2" id="KW-0472">Membrane</keyword>
<evidence type="ECO:0000313" key="4">
    <source>
        <dbReference type="Proteomes" id="UP000799092"/>
    </source>
</evidence>
<keyword evidence="2" id="KW-0812">Transmembrane</keyword>
<dbReference type="AlphaFoldDB" id="A0A6A8DGZ7"/>
<evidence type="ECO:0000256" key="2">
    <source>
        <dbReference type="SAM" id="Phobius"/>
    </source>
</evidence>
<dbReference type="Proteomes" id="UP000799092">
    <property type="component" value="Unassembled WGS sequence"/>
</dbReference>
<keyword evidence="2" id="KW-1133">Transmembrane helix</keyword>
<dbReference type="Gene3D" id="3.30.1490.480">
    <property type="entry name" value="Endolytic murein transglycosylase"/>
    <property type="match status" value="1"/>
</dbReference>
<protein>
    <recommendedName>
        <fullName evidence="5">Endolytic transglycosylase MltG</fullName>
    </recommendedName>
</protein>
<organism evidence="3 4">
    <name type="scientific">Aquibacillus halophilus</name>
    <dbReference type="NCBI Taxonomy" id="930132"/>
    <lineage>
        <taxon>Bacteria</taxon>
        <taxon>Bacillati</taxon>
        <taxon>Bacillota</taxon>
        <taxon>Bacilli</taxon>
        <taxon>Bacillales</taxon>
        <taxon>Bacillaceae</taxon>
        <taxon>Aquibacillus</taxon>
    </lineage>
</organism>
<proteinExistence type="predicted"/>
<accession>A0A6A8DGZ7</accession>
<feature type="region of interest" description="Disordered" evidence="1">
    <location>
        <begin position="71"/>
        <end position="111"/>
    </location>
</feature>